<dbReference type="PANTHER" id="PTHR47326">
    <property type="entry name" value="TRANSPOSABLE ELEMENT TC3 TRANSPOSASE-LIKE PROTEIN"/>
    <property type="match status" value="1"/>
</dbReference>
<protein>
    <submittedName>
        <fullName evidence="1">Uncharacterized protein</fullName>
    </submittedName>
</protein>
<gene>
    <name evidence="1" type="primary">AVEN_25625_1</name>
    <name evidence="1" type="ORF">TNCV_665661</name>
</gene>
<sequence>MASSAKEQQQKKKSKLGRHSILFYAAVHATYTERWTGRGGHVAWPPCSPDLSPLVFFFSNHLKSFVYETPVITMEDLIARIIDASTVLSSTPDLFEWDRQSVCRCRLYYDLCGCDLKQFL</sequence>
<dbReference type="EMBL" id="BMAU01021319">
    <property type="protein sequence ID" value="GFY13000.1"/>
    <property type="molecule type" value="Genomic_DNA"/>
</dbReference>
<dbReference type="InterPro" id="IPR036397">
    <property type="entry name" value="RNaseH_sf"/>
</dbReference>
<dbReference type="Proteomes" id="UP000887159">
    <property type="component" value="Unassembled WGS sequence"/>
</dbReference>
<comment type="caution">
    <text evidence="1">The sequence shown here is derived from an EMBL/GenBank/DDBJ whole genome shotgun (WGS) entry which is preliminary data.</text>
</comment>
<dbReference type="Gene3D" id="3.30.420.10">
    <property type="entry name" value="Ribonuclease H-like superfamily/Ribonuclease H"/>
    <property type="match status" value="1"/>
</dbReference>
<keyword evidence="2" id="KW-1185">Reference proteome</keyword>
<evidence type="ECO:0000313" key="1">
    <source>
        <dbReference type="EMBL" id="GFY13000.1"/>
    </source>
</evidence>
<dbReference type="AlphaFoldDB" id="A0A8X6SK90"/>
<accession>A0A8X6SK90</accession>
<reference evidence="1" key="1">
    <citation type="submission" date="2020-08" db="EMBL/GenBank/DDBJ databases">
        <title>Multicomponent nature underlies the extraordinary mechanical properties of spider dragline silk.</title>
        <authorList>
            <person name="Kono N."/>
            <person name="Nakamura H."/>
            <person name="Mori M."/>
            <person name="Yoshida Y."/>
            <person name="Ohtoshi R."/>
            <person name="Malay A.D."/>
            <person name="Moran D.A.P."/>
            <person name="Tomita M."/>
            <person name="Numata K."/>
            <person name="Arakawa K."/>
        </authorList>
    </citation>
    <scope>NUCLEOTIDE SEQUENCE</scope>
</reference>
<dbReference type="GO" id="GO:0003676">
    <property type="term" value="F:nucleic acid binding"/>
    <property type="evidence" value="ECO:0007669"/>
    <property type="project" value="InterPro"/>
</dbReference>
<organism evidence="1 2">
    <name type="scientific">Trichonephila clavipes</name>
    <name type="common">Golden silk orbweaver</name>
    <name type="synonym">Nephila clavipes</name>
    <dbReference type="NCBI Taxonomy" id="2585209"/>
    <lineage>
        <taxon>Eukaryota</taxon>
        <taxon>Metazoa</taxon>
        <taxon>Ecdysozoa</taxon>
        <taxon>Arthropoda</taxon>
        <taxon>Chelicerata</taxon>
        <taxon>Arachnida</taxon>
        <taxon>Araneae</taxon>
        <taxon>Araneomorphae</taxon>
        <taxon>Entelegynae</taxon>
        <taxon>Araneoidea</taxon>
        <taxon>Nephilidae</taxon>
        <taxon>Trichonephila</taxon>
    </lineage>
</organism>
<name>A0A8X6SK90_TRICX</name>
<proteinExistence type="predicted"/>
<evidence type="ECO:0000313" key="2">
    <source>
        <dbReference type="Proteomes" id="UP000887159"/>
    </source>
</evidence>
<dbReference type="PANTHER" id="PTHR47326:SF1">
    <property type="entry name" value="HTH PSQ-TYPE DOMAIN-CONTAINING PROTEIN"/>
    <property type="match status" value="1"/>
</dbReference>